<proteinExistence type="predicted"/>
<keyword evidence="2" id="KW-1185">Reference proteome</keyword>
<evidence type="ECO:0000313" key="2">
    <source>
        <dbReference type="Proteomes" id="UP001348369"/>
    </source>
</evidence>
<name>A0ACD4ZSG7_9ACTN</name>
<dbReference type="Proteomes" id="UP001348369">
    <property type="component" value="Chromosome"/>
</dbReference>
<protein>
    <submittedName>
        <fullName evidence="1">Uncharacterized protein</fullName>
    </submittedName>
</protein>
<accession>A0ACD4ZSG7</accession>
<organism evidence="1 2">
    <name type="scientific">Streptomyces scopuliridis</name>
    <dbReference type="NCBI Taxonomy" id="452529"/>
    <lineage>
        <taxon>Bacteria</taxon>
        <taxon>Bacillati</taxon>
        <taxon>Actinomycetota</taxon>
        <taxon>Actinomycetes</taxon>
        <taxon>Kitasatosporales</taxon>
        <taxon>Streptomycetaceae</taxon>
        <taxon>Streptomyces</taxon>
    </lineage>
</organism>
<sequence>MSALKRAREYFDRIDARSGPRDTVNLTATVGALLNELEERDRDRVGSTDAPTLSRVDALTMAREHVEAMSTGPRGYQDGVKLADKVSAVDTLARFLKGEDV</sequence>
<dbReference type="EMBL" id="CP109109">
    <property type="protein sequence ID" value="WSC01231.1"/>
    <property type="molecule type" value="Genomic_DNA"/>
</dbReference>
<gene>
    <name evidence="1" type="ORF">OG835_32370</name>
</gene>
<reference evidence="1" key="1">
    <citation type="submission" date="2022-10" db="EMBL/GenBank/DDBJ databases">
        <title>The complete genomes of actinobacterial strains from the NBC collection.</title>
        <authorList>
            <person name="Joergensen T.S."/>
            <person name="Alvarez Arevalo M."/>
            <person name="Sterndorff E.B."/>
            <person name="Faurdal D."/>
            <person name="Vuksanovic O."/>
            <person name="Mourched A.-S."/>
            <person name="Charusanti P."/>
            <person name="Shaw S."/>
            <person name="Blin K."/>
            <person name="Weber T."/>
        </authorList>
    </citation>
    <scope>NUCLEOTIDE SEQUENCE</scope>
    <source>
        <strain evidence="1">NBC 01771</strain>
    </source>
</reference>
<evidence type="ECO:0000313" key="1">
    <source>
        <dbReference type="EMBL" id="WSC01231.1"/>
    </source>
</evidence>